<dbReference type="Gene3D" id="2.20.70.10">
    <property type="match status" value="1"/>
</dbReference>
<dbReference type="PANTHER" id="PTHR24012">
    <property type="entry name" value="RNA BINDING PROTEIN"/>
    <property type="match status" value="1"/>
</dbReference>
<dbReference type="Gene3D" id="3.30.70.330">
    <property type="match status" value="2"/>
</dbReference>
<dbReference type="GO" id="GO:0003723">
    <property type="term" value="F:RNA binding"/>
    <property type="evidence" value="ECO:0007669"/>
    <property type="project" value="UniProtKB-UniRule"/>
</dbReference>
<dbReference type="SMART" id="SM00456">
    <property type="entry name" value="WW"/>
    <property type="match status" value="1"/>
</dbReference>
<evidence type="ECO:0000256" key="3">
    <source>
        <dbReference type="PROSITE-ProRule" id="PRU00176"/>
    </source>
</evidence>
<dbReference type="Proteomes" id="UP001161247">
    <property type="component" value="Chromosome 5"/>
</dbReference>
<evidence type="ECO:0000313" key="7">
    <source>
        <dbReference type="EMBL" id="CAI9104874.1"/>
    </source>
</evidence>
<dbReference type="InterPro" id="IPR001202">
    <property type="entry name" value="WW_dom"/>
</dbReference>
<keyword evidence="2 3" id="KW-0694">RNA-binding</keyword>
<accession>A0AAV1DCW4</accession>
<evidence type="ECO:0000256" key="4">
    <source>
        <dbReference type="SAM" id="MobiDB-lite"/>
    </source>
</evidence>
<gene>
    <name evidence="7" type="ORF">OLC1_LOCUS13700</name>
</gene>
<feature type="region of interest" description="Disordered" evidence="4">
    <location>
        <begin position="258"/>
        <end position="278"/>
    </location>
</feature>
<proteinExistence type="predicted"/>
<dbReference type="InterPro" id="IPR036020">
    <property type="entry name" value="WW_dom_sf"/>
</dbReference>
<evidence type="ECO:0000259" key="6">
    <source>
        <dbReference type="PROSITE" id="PS50102"/>
    </source>
</evidence>
<dbReference type="SMART" id="SM00360">
    <property type="entry name" value="RRM"/>
    <property type="match status" value="2"/>
</dbReference>
<dbReference type="InterPro" id="IPR000504">
    <property type="entry name" value="RRM_dom"/>
</dbReference>
<keyword evidence="1" id="KW-0677">Repeat</keyword>
<dbReference type="CDD" id="cd00201">
    <property type="entry name" value="WW"/>
    <property type="match status" value="1"/>
</dbReference>
<feature type="domain" description="RRM" evidence="6">
    <location>
        <begin position="84"/>
        <end position="165"/>
    </location>
</feature>
<dbReference type="SUPFAM" id="SSF51045">
    <property type="entry name" value="WW domain"/>
    <property type="match status" value="1"/>
</dbReference>
<dbReference type="InterPro" id="IPR012677">
    <property type="entry name" value="Nucleotide-bd_a/b_plait_sf"/>
</dbReference>
<evidence type="ECO:0000313" key="8">
    <source>
        <dbReference type="Proteomes" id="UP001161247"/>
    </source>
</evidence>
<organism evidence="7 8">
    <name type="scientific">Oldenlandia corymbosa var. corymbosa</name>
    <dbReference type="NCBI Taxonomy" id="529605"/>
    <lineage>
        <taxon>Eukaryota</taxon>
        <taxon>Viridiplantae</taxon>
        <taxon>Streptophyta</taxon>
        <taxon>Embryophyta</taxon>
        <taxon>Tracheophyta</taxon>
        <taxon>Spermatophyta</taxon>
        <taxon>Magnoliopsida</taxon>
        <taxon>eudicotyledons</taxon>
        <taxon>Gunneridae</taxon>
        <taxon>Pentapetalae</taxon>
        <taxon>asterids</taxon>
        <taxon>lamiids</taxon>
        <taxon>Gentianales</taxon>
        <taxon>Rubiaceae</taxon>
        <taxon>Rubioideae</taxon>
        <taxon>Spermacoceae</taxon>
        <taxon>Hedyotis-Oldenlandia complex</taxon>
        <taxon>Oldenlandia</taxon>
    </lineage>
</organism>
<dbReference type="Pfam" id="PF00076">
    <property type="entry name" value="RRM_1"/>
    <property type="match status" value="2"/>
</dbReference>
<dbReference type="EMBL" id="OX459122">
    <property type="protein sequence ID" value="CAI9104874.1"/>
    <property type="molecule type" value="Genomic_DNA"/>
</dbReference>
<keyword evidence="8" id="KW-1185">Reference proteome</keyword>
<reference evidence="7" key="1">
    <citation type="submission" date="2023-03" db="EMBL/GenBank/DDBJ databases">
        <authorList>
            <person name="Julca I."/>
        </authorList>
    </citation>
    <scope>NUCLEOTIDE SEQUENCE</scope>
</reference>
<dbReference type="SUPFAM" id="SSF54928">
    <property type="entry name" value="RNA-binding domain, RBD"/>
    <property type="match status" value="2"/>
</dbReference>
<evidence type="ECO:0000256" key="1">
    <source>
        <dbReference type="ARBA" id="ARBA00022737"/>
    </source>
</evidence>
<dbReference type="PROSITE" id="PS50102">
    <property type="entry name" value="RRM"/>
    <property type="match status" value="2"/>
</dbReference>
<evidence type="ECO:0000256" key="2">
    <source>
        <dbReference type="ARBA" id="ARBA00022884"/>
    </source>
</evidence>
<feature type="domain" description="RRM" evidence="6">
    <location>
        <begin position="178"/>
        <end position="258"/>
    </location>
</feature>
<feature type="region of interest" description="Disordered" evidence="4">
    <location>
        <begin position="1"/>
        <end position="76"/>
    </location>
</feature>
<dbReference type="Pfam" id="PF00397">
    <property type="entry name" value="WW"/>
    <property type="match status" value="1"/>
</dbReference>
<evidence type="ECO:0000259" key="5">
    <source>
        <dbReference type="PROSITE" id="PS50020"/>
    </source>
</evidence>
<dbReference type="InterPro" id="IPR035979">
    <property type="entry name" value="RBD_domain_sf"/>
</dbReference>
<feature type="domain" description="WW" evidence="5">
    <location>
        <begin position="330"/>
        <end position="357"/>
    </location>
</feature>
<dbReference type="AlphaFoldDB" id="A0AAV1DCW4"/>
<protein>
    <submittedName>
        <fullName evidence="7">OLC1v1003659C1</fullName>
    </submittedName>
</protein>
<sequence>MVRVHNEPDEPDSLAAHRRRPHPQPSSFGFTHDDSPPGFSLSSEPPGPGSRKRQFSAPSPPHYYADDAGGPSPWPMAGPGPRIVKLYVAGIPKDTTEEDIRVPFEEHGNVVEVVFIKSKKNGEQLDCCFVKYATLEEADRAIGALNDRYTFPGSLYPVKVRYADKEKERLGTFGQHFFKLYVGGLNKQATQREIAEIFSPFGVVEEVFIIRSETRQHRGCAFVQFSRRDMALAAINSLHGSYIMRGCDHPLIVRFADPKKPKGGGSRPASNSSDQFPVVPNDSYLSPNKRCKPPLACSNSSECGLHSSNSLPSVVFSNAAETRDSWDCDWSEHICPDGYPYYYNCVTCESMWEKPEEYALFESQLLKLEQQRQQISRPEVLSTTEVSPQ</sequence>
<name>A0AAV1DCW4_OLDCO</name>
<dbReference type="PROSITE" id="PS50020">
    <property type="entry name" value="WW_DOMAIN_2"/>
    <property type="match status" value="1"/>
</dbReference>